<keyword evidence="2" id="KW-1185">Reference proteome</keyword>
<dbReference type="Proteomes" id="UP000886998">
    <property type="component" value="Unassembled WGS sequence"/>
</dbReference>
<reference evidence="1" key="1">
    <citation type="submission" date="2020-08" db="EMBL/GenBank/DDBJ databases">
        <title>Multicomponent nature underlies the extraordinary mechanical properties of spider dragline silk.</title>
        <authorList>
            <person name="Kono N."/>
            <person name="Nakamura H."/>
            <person name="Mori M."/>
            <person name="Yoshida Y."/>
            <person name="Ohtoshi R."/>
            <person name="Malay A.D."/>
            <person name="Moran D.A.P."/>
            <person name="Tomita M."/>
            <person name="Numata K."/>
            <person name="Arakawa K."/>
        </authorList>
    </citation>
    <scope>NUCLEOTIDE SEQUENCE</scope>
</reference>
<dbReference type="PANTHER" id="PTHR33327:SF3">
    <property type="entry name" value="RNA-DIRECTED DNA POLYMERASE"/>
    <property type="match status" value="1"/>
</dbReference>
<evidence type="ECO:0000313" key="2">
    <source>
        <dbReference type="Proteomes" id="UP000886998"/>
    </source>
</evidence>
<organism evidence="1 2">
    <name type="scientific">Trichonephila inaurata madagascariensis</name>
    <dbReference type="NCBI Taxonomy" id="2747483"/>
    <lineage>
        <taxon>Eukaryota</taxon>
        <taxon>Metazoa</taxon>
        <taxon>Ecdysozoa</taxon>
        <taxon>Arthropoda</taxon>
        <taxon>Chelicerata</taxon>
        <taxon>Arachnida</taxon>
        <taxon>Araneae</taxon>
        <taxon>Araneomorphae</taxon>
        <taxon>Entelegynae</taxon>
        <taxon>Araneoidea</taxon>
        <taxon>Nephilidae</taxon>
        <taxon>Trichonephila</taxon>
        <taxon>Trichonephila inaurata</taxon>
    </lineage>
</organism>
<dbReference type="EMBL" id="BMAV01011513">
    <property type="protein sequence ID" value="GFY57442.1"/>
    <property type="molecule type" value="Genomic_DNA"/>
</dbReference>
<comment type="caution">
    <text evidence="1">The sequence shown here is derived from an EMBL/GenBank/DDBJ whole genome shotgun (WGS) entry which is preliminary data.</text>
</comment>
<dbReference type="PANTHER" id="PTHR33327">
    <property type="entry name" value="ENDONUCLEASE"/>
    <property type="match status" value="1"/>
</dbReference>
<name>A0A8X6XNV0_9ARAC</name>
<proteinExistence type="predicted"/>
<dbReference type="OrthoDB" id="6431867at2759"/>
<protein>
    <submittedName>
        <fullName evidence="1">Uncharacterized protein</fullName>
    </submittedName>
</protein>
<sequence>MNQTSENQKFIEDILSNPPTENKYITLKSALLSHSTDSEEAKLKVLLGDRRPSDLLRPVKNLAGSKFSEEFLKTLWYKRLSQQVQAILFVSKDTLTNLTEMADKIISVYNPTDISIINKQDKSQAISCSCENNSRLSSIEASIESLTQQIHKLYSPNYNKSRYRNRSRSCSTSRNSTDCAGIIIVLEPKLKNA</sequence>
<evidence type="ECO:0000313" key="1">
    <source>
        <dbReference type="EMBL" id="GFY57442.1"/>
    </source>
</evidence>
<gene>
    <name evidence="1" type="primary">AVEN_244307_1</name>
    <name evidence="1" type="ORF">TNIN_168521</name>
</gene>
<dbReference type="AlphaFoldDB" id="A0A8X6XNV0"/>
<accession>A0A8X6XNV0</accession>